<keyword evidence="2" id="KW-1133">Transmembrane helix</keyword>
<name>A0ABU0J8B5_9HYPH</name>
<dbReference type="EMBL" id="JAUSVX010000006">
    <property type="protein sequence ID" value="MDQ0470510.1"/>
    <property type="molecule type" value="Genomic_DNA"/>
</dbReference>
<accession>A0ABU0J8B5</accession>
<feature type="region of interest" description="Disordered" evidence="1">
    <location>
        <begin position="1"/>
        <end position="26"/>
    </location>
</feature>
<evidence type="ECO:0000256" key="1">
    <source>
        <dbReference type="SAM" id="MobiDB-lite"/>
    </source>
</evidence>
<sequence length="175" mass="18409">MDATDAEEPARSAAPPAVPQPAAPPAGQALEGLAVLRDTIFDKLVTGENDVVGLLAYSLSMQTKREWLAAFHGETGREPTVAEMAAYDIGERIDRRLATYRKLAEHALSGNSFWASAAMTPVSEFSGPPAPETAPPAAKPVPPRRFGTGNALVLACGVFVLLVVAAFAARHYIGV</sequence>
<evidence type="ECO:0000256" key="2">
    <source>
        <dbReference type="SAM" id="Phobius"/>
    </source>
</evidence>
<keyword evidence="2" id="KW-0812">Transmembrane</keyword>
<protein>
    <submittedName>
        <fullName evidence="3">Uncharacterized protein</fullName>
    </submittedName>
</protein>
<organism evidence="3 4">
    <name type="scientific">Labrys wisconsinensis</name>
    <dbReference type="NCBI Taxonomy" id="425677"/>
    <lineage>
        <taxon>Bacteria</taxon>
        <taxon>Pseudomonadati</taxon>
        <taxon>Pseudomonadota</taxon>
        <taxon>Alphaproteobacteria</taxon>
        <taxon>Hyphomicrobiales</taxon>
        <taxon>Xanthobacteraceae</taxon>
        <taxon>Labrys</taxon>
    </lineage>
</organism>
<dbReference type="RefSeq" id="WP_307274543.1">
    <property type="nucleotide sequence ID" value="NZ_JAUSVX010000006.1"/>
</dbReference>
<gene>
    <name evidence="3" type="ORF">QO011_003529</name>
</gene>
<comment type="caution">
    <text evidence="3">The sequence shown here is derived from an EMBL/GenBank/DDBJ whole genome shotgun (WGS) entry which is preliminary data.</text>
</comment>
<proteinExistence type="predicted"/>
<feature type="transmembrane region" description="Helical" evidence="2">
    <location>
        <begin position="151"/>
        <end position="173"/>
    </location>
</feature>
<keyword evidence="4" id="KW-1185">Reference proteome</keyword>
<evidence type="ECO:0000313" key="4">
    <source>
        <dbReference type="Proteomes" id="UP001242480"/>
    </source>
</evidence>
<keyword evidence="2" id="KW-0472">Membrane</keyword>
<dbReference type="Proteomes" id="UP001242480">
    <property type="component" value="Unassembled WGS sequence"/>
</dbReference>
<evidence type="ECO:0000313" key="3">
    <source>
        <dbReference type="EMBL" id="MDQ0470510.1"/>
    </source>
</evidence>
<reference evidence="3 4" key="1">
    <citation type="submission" date="2023-07" db="EMBL/GenBank/DDBJ databases">
        <title>Genomic Encyclopedia of Type Strains, Phase IV (KMG-IV): sequencing the most valuable type-strain genomes for metagenomic binning, comparative biology and taxonomic classification.</title>
        <authorList>
            <person name="Goeker M."/>
        </authorList>
    </citation>
    <scope>NUCLEOTIDE SEQUENCE [LARGE SCALE GENOMIC DNA]</scope>
    <source>
        <strain evidence="3 4">DSM 19619</strain>
    </source>
</reference>